<name>A0A0F9QTH5_9ZZZZ</name>
<organism evidence="1">
    <name type="scientific">marine sediment metagenome</name>
    <dbReference type="NCBI Taxonomy" id="412755"/>
    <lineage>
        <taxon>unclassified sequences</taxon>
        <taxon>metagenomes</taxon>
        <taxon>ecological metagenomes</taxon>
    </lineage>
</organism>
<gene>
    <name evidence="1" type="ORF">LCGC14_0735020</name>
</gene>
<evidence type="ECO:0008006" key="2">
    <source>
        <dbReference type="Google" id="ProtNLM"/>
    </source>
</evidence>
<dbReference type="EMBL" id="LAZR01001713">
    <property type="protein sequence ID" value="KKN40292.1"/>
    <property type="molecule type" value="Genomic_DNA"/>
</dbReference>
<dbReference type="CDD" id="cd00085">
    <property type="entry name" value="HNHc"/>
    <property type="match status" value="1"/>
</dbReference>
<dbReference type="AlphaFoldDB" id="A0A0F9QTH5"/>
<comment type="caution">
    <text evidence="1">The sequence shown here is derived from an EMBL/GenBank/DDBJ whole genome shotgun (WGS) entry which is preliminary data.</text>
</comment>
<sequence length="171" mass="20159">MALKDLAARKVYAAAYYQKHRDYLKGRVMARAKAHPGQIKASNKAYYRKNCDRIKQRTMAYERKRRAESIEYRLRHNLRRRIPNAIRQGVKAGSAIRLLGCTIDYFKDYIAARFRPGMTWDNYGEWHLDHIKPLASFDLTDLDQMVIACYYTNMQPLWAADNMRKGARFAF</sequence>
<accession>A0A0F9QTH5</accession>
<evidence type="ECO:0000313" key="1">
    <source>
        <dbReference type="EMBL" id="KKN40292.1"/>
    </source>
</evidence>
<reference evidence="1" key="1">
    <citation type="journal article" date="2015" name="Nature">
        <title>Complex archaea that bridge the gap between prokaryotes and eukaryotes.</title>
        <authorList>
            <person name="Spang A."/>
            <person name="Saw J.H."/>
            <person name="Jorgensen S.L."/>
            <person name="Zaremba-Niedzwiedzka K."/>
            <person name="Martijn J."/>
            <person name="Lind A.E."/>
            <person name="van Eijk R."/>
            <person name="Schleper C."/>
            <person name="Guy L."/>
            <person name="Ettema T.J."/>
        </authorList>
    </citation>
    <scope>NUCLEOTIDE SEQUENCE</scope>
</reference>
<protein>
    <recommendedName>
        <fullName evidence="2">HNH nuclease domain-containing protein</fullName>
    </recommendedName>
</protein>
<proteinExistence type="predicted"/>
<dbReference type="InterPro" id="IPR003615">
    <property type="entry name" value="HNH_nuc"/>
</dbReference>